<feature type="chain" id="PRO_5041228196" evidence="1">
    <location>
        <begin position="28"/>
        <end position="265"/>
    </location>
</feature>
<dbReference type="Proteomes" id="UP001157440">
    <property type="component" value="Unassembled WGS sequence"/>
</dbReference>
<evidence type="ECO:0000256" key="1">
    <source>
        <dbReference type="SAM" id="SignalP"/>
    </source>
</evidence>
<dbReference type="PANTHER" id="PTHR33570:SF9">
    <property type="entry name" value="BLL4600 PROTEIN"/>
    <property type="match status" value="1"/>
</dbReference>
<keyword evidence="4" id="KW-1185">Reference proteome</keyword>
<gene>
    <name evidence="3" type="ORF">GCM10007890_01820</name>
</gene>
<name>A0AA37WNT5_9HYPH</name>
<comment type="caution">
    <text evidence="3">The sequence shown here is derived from an EMBL/GenBank/DDBJ whole genome shotgun (WGS) entry which is preliminary data.</text>
</comment>
<feature type="signal peptide" evidence="1">
    <location>
        <begin position="1"/>
        <end position="27"/>
    </location>
</feature>
<protein>
    <submittedName>
        <fullName evidence="3">4-carboxymuconolactone decarboxylase</fullName>
    </submittedName>
</protein>
<dbReference type="AlphaFoldDB" id="A0AA37WNT5"/>
<proteinExistence type="predicted"/>
<evidence type="ECO:0000313" key="3">
    <source>
        <dbReference type="EMBL" id="GLS68170.1"/>
    </source>
</evidence>
<dbReference type="InterPro" id="IPR052512">
    <property type="entry name" value="4CMD/NDH-1_regulator"/>
</dbReference>
<dbReference type="PANTHER" id="PTHR33570">
    <property type="entry name" value="4-CARBOXYMUCONOLACTONE DECARBOXYLASE FAMILY PROTEIN"/>
    <property type="match status" value="1"/>
</dbReference>
<feature type="domain" description="Carboxymuconolactone decarboxylase-like" evidence="2">
    <location>
        <begin position="46"/>
        <end position="130"/>
    </location>
</feature>
<evidence type="ECO:0000259" key="2">
    <source>
        <dbReference type="Pfam" id="PF02627"/>
    </source>
</evidence>
<dbReference type="RefSeq" id="WP_238199449.1">
    <property type="nucleotide sequence ID" value="NZ_BPQZ01000037.1"/>
</dbReference>
<dbReference type="Pfam" id="PF02627">
    <property type="entry name" value="CMD"/>
    <property type="match status" value="2"/>
</dbReference>
<dbReference type="SUPFAM" id="SSF69118">
    <property type="entry name" value="AhpD-like"/>
    <property type="match status" value="1"/>
</dbReference>
<reference evidence="4" key="1">
    <citation type="journal article" date="2019" name="Int. J. Syst. Evol. Microbiol.">
        <title>The Global Catalogue of Microorganisms (GCM) 10K type strain sequencing project: providing services to taxonomists for standard genome sequencing and annotation.</title>
        <authorList>
            <consortium name="The Broad Institute Genomics Platform"/>
            <consortium name="The Broad Institute Genome Sequencing Center for Infectious Disease"/>
            <person name="Wu L."/>
            <person name="Ma J."/>
        </authorList>
    </citation>
    <scope>NUCLEOTIDE SEQUENCE [LARGE SCALE GENOMIC DNA]</scope>
    <source>
        <strain evidence="4">NBRC 103632</strain>
    </source>
</reference>
<dbReference type="InterPro" id="IPR003779">
    <property type="entry name" value="CMD-like"/>
</dbReference>
<accession>A0AA37WNT5</accession>
<dbReference type="EMBL" id="BSPL01000004">
    <property type="protein sequence ID" value="GLS68170.1"/>
    <property type="molecule type" value="Genomic_DNA"/>
</dbReference>
<dbReference type="InterPro" id="IPR029032">
    <property type="entry name" value="AhpD-like"/>
</dbReference>
<evidence type="ECO:0000313" key="4">
    <source>
        <dbReference type="Proteomes" id="UP001157440"/>
    </source>
</evidence>
<sequence>MRGFLPRSTRSALLAAFGIAAAQPVLAQQVVPGAAPSPKDMQAVAPALGHYTEDVLVAEVWKRPGLSAHDRGLVTVAALVTEGQTGGLLAHYLNRALDGGVTPAELSETLTHLAFYAGWPNALSAASVAKGVFAERGIKADQLPAADAPPLAVDEATDKHRADAVAQVYGSVVPGLVGYTNGVLFKDVWRRPGLAPRDRSLVTVAALVAGGHAEQLPFHLERAMNNGLSKAQIGEVLTHLAFYAGWPKALSAVSVAKAVFEKRPG</sequence>
<feature type="domain" description="Carboxymuconolactone decarboxylase-like" evidence="2">
    <location>
        <begin position="178"/>
        <end position="258"/>
    </location>
</feature>
<dbReference type="GO" id="GO:0051920">
    <property type="term" value="F:peroxiredoxin activity"/>
    <property type="evidence" value="ECO:0007669"/>
    <property type="project" value="InterPro"/>
</dbReference>
<dbReference type="Gene3D" id="1.20.1290.10">
    <property type="entry name" value="AhpD-like"/>
    <property type="match status" value="1"/>
</dbReference>
<keyword evidence="1" id="KW-0732">Signal</keyword>
<organism evidence="3 4">
    <name type="scientific">Methylobacterium tardum</name>
    <dbReference type="NCBI Taxonomy" id="374432"/>
    <lineage>
        <taxon>Bacteria</taxon>
        <taxon>Pseudomonadati</taxon>
        <taxon>Pseudomonadota</taxon>
        <taxon>Alphaproteobacteria</taxon>
        <taxon>Hyphomicrobiales</taxon>
        <taxon>Methylobacteriaceae</taxon>
        <taxon>Methylobacterium</taxon>
    </lineage>
</organism>